<evidence type="ECO:0008006" key="3">
    <source>
        <dbReference type="Google" id="ProtNLM"/>
    </source>
</evidence>
<dbReference type="AlphaFoldDB" id="A0A1N6VKN5"/>
<evidence type="ECO:0000313" key="1">
    <source>
        <dbReference type="EMBL" id="SIQ78359.1"/>
    </source>
</evidence>
<sequence length="213" mass="23886">MRLTGGTALLGFAGTASADHTTADPVSGAPIPNNPGQYTYATMGHGGNPTATLYGNFKCPYTQDFVLNNLEDVIREFVEPGRLDIRFRALAYEPPGHSSHGSSYYFISDSDPLISESAMGAWNAEADEYWAFFRDMFENKVSGNVSYDDMRARMNQSDLEERDTAISWAKDGRYEDTVYQTRYAAGDDGVTYTHRRSNWTATRHPRTTTRRIF</sequence>
<name>A0A1N6VKN5_9EURY</name>
<evidence type="ECO:0000313" key="2">
    <source>
        <dbReference type="Proteomes" id="UP000186914"/>
    </source>
</evidence>
<dbReference type="Gene3D" id="3.40.30.10">
    <property type="entry name" value="Glutaredoxin"/>
    <property type="match status" value="1"/>
</dbReference>
<keyword evidence="2" id="KW-1185">Reference proteome</keyword>
<protein>
    <recommendedName>
        <fullName evidence="3">Thioredoxin</fullName>
    </recommendedName>
</protein>
<accession>A0A1N6VKN5</accession>
<reference evidence="2" key="1">
    <citation type="submission" date="2017-01" db="EMBL/GenBank/DDBJ databases">
        <authorList>
            <person name="Varghese N."/>
            <person name="Submissions S."/>
        </authorList>
    </citation>
    <scope>NUCLEOTIDE SEQUENCE [LARGE SCALE GENOMIC DNA]</scope>
    <source>
        <strain evidence="2">CGMCC 1.7737</strain>
    </source>
</reference>
<organism evidence="1 2">
    <name type="scientific">Haladaptatus litoreus</name>
    <dbReference type="NCBI Taxonomy" id="553468"/>
    <lineage>
        <taxon>Archaea</taxon>
        <taxon>Methanobacteriati</taxon>
        <taxon>Methanobacteriota</taxon>
        <taxon>Stenosarchaea group</taxon>
        <taxon>Halobacteria</taxon>
        <taxon>Halobacteriales</taxon>
        <taxon>Haladaptataceae</taxon>
        <taxon>Haladaptatus</taxon>
    </lineage>
</organism>
<gene>
    <name evidence="1" type="ORF">SAMN05421858_0394</name>
</gene>
<dbReference type="Proteomes" id="UP000186914">
    <property type="component" value="Unassembled WGS sequence"/>
</dbReference>
<dbReference type="EMBL" id="FTNO01000001">
    <property type="protein sequence ID" value="SIQ78359.1"/>
    <property type="molecule type" value="Genomic_DNA"/>
</dbReference>
<proteinExistence type="predicted"/>